<gene>
    <name evidence="3" type="ORF">HANVADRAFT_53383</name>
</gene>
<comment type="caution">
    <text evidence="3">The sequence shown here is derived from an EMBL/GenBank/DDBJ whole genome shotgun (WGS) entry which is preliminary data.</text>
</comment>
<name>A0A1B7TBN8_9ASCO</name>
<feature type="region of interest" description="Disordered" evidence="1">
    <location>
        <begin position="1"/>
        <end position="26"/>
    </location>
</feature>
<feature type="compositionally biased region" description="Low complexity" evidence="1">
    <location>
        <begin position="173"/>
        <end position="188"/>
    </location>
</feature>
<feature type="transmembrane region" description="Helical" evidence="2">
    <location>
        <begin position="447"/>
        <end position="466"/>
    </location>
</feature>
<evidence type="ECO:0000313" key="3">
    <source>
        <dbReference type="EMBL" id="OBA26133.1"/>
    </source>
</evidence>
<evidence type="ECO:0000256" key="1">
    <source>
        <dbReference type="SAM" id="MobiDB-lite"/>
    </source>
</evidence>
<dbReference type="EMBL" id="LXPE01000023">
    <property type="protein sequence ID" value="OBA26133.1"/>
    <property type="molecule type" value="Genomic_DNA"/>
</dbReference>
<feature type="compositionally biased region" description="Polar residues" evidence="1">
    <location>
        <begin position="1"/>
        <end position="16"/>
    </location>
</feature>
<feature type="transmembrane region" description="Helical" evidence="2">
    <location>
        <begin position="486"/>
        <end position="508"/>
    </location>
</feature>
<feature type="region of interest" description="Disordered" evidence="1">
    <location>
        <begin position="76"/>
        <end position="129"/>
    </location>
</feature>
<organism evidence="3 4">
    <name type="scientific">Hanseniaspora valbyensis NRRL Y-1626</name>
    <dbReference type="NCBI Taxonomy" id="766949"/>
    <lineage>
        <taxon>Eukaryota</taxon>
        <taxon>Fungi</taxon>
        <taxon>Dikarya</taxon>
        <taxon>Ascomycota</taxon>
        <taxon>Saccharomycotina</taxon>
        <taxon>Saccharomycetes</taxon>
        <taxon>Saccharomycodales</taxon>
        <taxon>Saccharomycodaceae</taxon>
        <taxon>Hanseniaspora</taxon>
    </lineage>
</organism>
<evidence type="ECO:0000256" key="2">
    <source>
        <dbReference type="SAM" id="Phobius"/>
    </source>
</evidence>
<dbReference type="AlphaFoldDB" id="A0A1B7TBN8"/>
<sequence>MEQLNQNQKTNMNTRRSSISSQVSSSKQLFTSKLYNNIHNAKVKDAEVFLNIYGLKPTTIPPFALIIDKHDYSTNTQRKFNEKRHNKQKEKFNKLQEPKPMLRDGRSSMTLEDPKEDNNEENNSPGQELDSQMHWNKFIENLTCTNNTSIKQSPIGSPKISNKYIKNVASQDVLSSQSSRSSSSSSSDCDVDSRIKVKPGHPLYNELMPTLNDRWRGEDRLKIMESIPYIEECNFKTLQEKNEFNSYVNELKTNFYSDKNYYNDWDLDKMEQEKKNVLEKNKIDEDKIATPHNMNNINSSFYYRNSVDRTNSRSTVNGHPNYGNMEPRDLEKVYHREHNNRFGINTNNKNYHMSMLQKKENITEYFKQQYGKKKTQFLPSIEKILFQNRYVPLFCRLFIVVLCVIALSLSSRIYVNSKGSYYGNSLTGSTTSSTTLEKYTLGQQPSTIMAIVVNSIAILFELFVAIDEFKGEPLGLRNPLGKLRLILLDLLFIIFSSANLALAFGSMFDDDWVCIKGVPSMKSSPKINYICRKQRTLSSFLFLILCSWVITFTISIVRVVNKASSLQR</sequence>
<feature type="compositionally biased region" description="Basic and acidic residues" evidence="1">
    <location>
        <begin position="89"/>
        <end position="117"/>
    </location>
</feature>
<dbReference type="PANTHER" id="PTHR36819">
    <property type="entry name" value="REGULATOR OF PHOSPHOLIPASE D SRF1"/>
    <property type="match status" value="1"/>
</dbReference>
<dbReference type="GO" id="GO:0000324">
    <property type="term" value="C:fungal-type vacuole"/>
    <property type="evidence" value="ECO:0007669"/>
    <property type="project" value="TreeGrafter"/>
</dbReference>
<dbReference type="Proteomes" id="UP000092321">
    <property type="component" value="Unassembled WGS sequence"/>
</dbReference>
<feature type="transmembrane region" description="Helical" evidence="2">
    <location>
        <begin position="540"/>
        <end position="560"/>
    </location>
</feature>
<accession>A0A1B7TBN8</accession>
<keyword evidence="4" id="KW-1185">Reference proteome</keyword>
<feature type="region of interest" description="Disordered" evidence="1">
    <location>
        <begin position="173"/>
        <end position="194"/>
    </location>
</feature>
<dbReference type="InterPro" id="IPR037737">
    <property type="entry name" value="Srf1"/>
</dbReference>
<protein>
    <recommendedName>
        <fullName evidence="5">Regulator of phospholipase D SRF1</fullName>
    </recommendedName>
</protein>
<reference evidence="4" key="1">
    <citation type="journal article" date="2016" name="Proc. Natl. Acad. Sci. U.S.A.">
        <title>Comparative genomics of biotechnologically important yeasts.</title>
        <authorList>
            <person name="Riley R."/>
            <person name="Haridas S."/>
            <person name="Wolfe K.H."/>
            <person name="Lopes M.R."/>
            <person name="Hittinger C.T."/>
            <person name="Goeker M."/>
            <person name="Salamov A.A."/>
            <person name="Wisecaver J.H."/>
            <person name="Long T.M."/>
            <person name="Calvey C.H."/>
            <person name="Aerts A.L."/>
            <person name="Barry K.W."/>
            <person name="Choi C."/>
            <person name="Clum A."/>
            <person name="Coughlan A.Y."/>
            <person name="Deshpande S."/>
            <person name="Douglass A.P."/>
            <person name="Hanson S.J."/>
            <person name="Klenk H.-P."/>
            <person name="LaButti K.M."/>
            <person name="Lapidus A."/>
            <person name="Lindquist E.A."/>
            <person name="Lipzen A.M."/>
            <person name="Meier-Kolthoff J.P."/>
            <person name="Ohm R.A."/>
            <person name="Otillar R.P."/>
            <person name="Pangilinan J.L."/>
            <person name="Peng Y."/>
            <person name="Rokas A."/>
            <person name="Rosa C.A."/>
            <person name="Scheuner C."/>
            <person name="Sibirny A.A."/>
            <person name="Slot J.C."/>
            <person name="Stielow J.B."/>
            <person name="Sun H."/>
            <person name="Kurtzman C.P."/>
            <person name="Blackwell M."/>
            <person name="Grigoriev I.V."/>
            <person name="Jeffries T.W."/>
        </authorList>
    </citation>
    <scope>NUCLEOTIDE SEQUENCE [LARGE SCALE GENOMIC DNA]</scope>
    <source>
        <strain evidence="4">NRRL Y-1626</strain>
    </source>
</reference>
<dbReference type="PANTHER" id="PTHR36819:SF1">
    <property type="entry name" value="REGULATOR OF PHOSPHOLIPASE D SRF1"/>
    <property type="match status" value="1"/>
</dbReference>
<dbReference type="OrthoDB" id="2589563at2759"/>
<dbReference type="GO" id="GO:0071944">
    <property type="term" value="C:cell periphery"/>
    <property type="evidence" value="ECO:0007669"/>
    <property type="project" value="TreeGrafter"/>
</dbReference>
<evidence type="ECO:0008006" key="5">
    <source>
        <dbReference type="Google" id="ProtNLM"/>
    </source>
</evidence>
<feature type="compositionally biased region" description="Low complexity" evidence="1">
    <location>
        <begin position="17"/>
        <end position="26"/>
    </location>
</feature>
<proteinExistence type="predicted"/>
<keyword evidence="2" id="KW-0472">Membrane</keyword>
<feature type="transmembrane region" description="Helical" evidence="2">
    <location>
        <begin position="393"/>
        <end position="415"/>
    </location>
</feature>
<evidence type="ECO:0000313" key="4">
    <source>
        <dbReference type="Proteomes" id="UP000092321"/>
    </source>
</evidence>
<keyword evidence="2" id="KW-0812">Transmembrane</keyword>
<keyword evidence="2" id="KW-1133">Transmembrane helix</keyword>